<evidence type="ECO:0000256" key="4">
    <source>
        <dbReference type="ARBA" id="ARBA00022825"/>
    </source>
</evidence>
<dbReference type="Pfam" id="PF00089">
    <property type="entry name" value="Trypsin"/>
    <property type="match status" value="1"/>
</dbReference>
<sequence length="193" mass="19382">MRVLATLCALVLIVLTAPSAAAAPVQLIGGDRITYNGKTCVIGFNARTGSGVRMVITTSACGGGNQAYGLIPAPADSVSTPYVRTGTGTTTVRGRTEAAVGTSVCRYGPTTGWHCGTVQAKNQTVNFPGGSITGLTRTTICVEPGDAGGPVVWNGQAQGVVVGGSGNCSSGGTSYYLPIATVLSRHGLVLYTG</sequence>
<dbReference type="InterPro" id="IPR001254">
    <property type="entry name" value="Trypsin_dom"/>
</dbReference>
<dbReference type="GO" id="GO:0004252">
    <property type="term" value="F:serine-type endopeptidase activity"/>
    <property type="evidence" value="ECO:0007669"/>
    <property type="project" value="InterPro"/>
</dbReference>
<keyword evidence="4" id="KW-0720">Serine protease</keyword>
<dbReference type="CDD" id="cd21112">
    <property type="entry name" value="alphaLP-like"/>
    <property type="match status" value="1"/>
</dbReference>
<feature type="signal peptide" evidence="6">
    <location>
        <begin position="1"/>
        <end position="22"/>
    </location>
</feature>
<dbReference type="Gene3D" id="2.40.10.10">
    <property type="entry name" value="Trypsin-like serine proteases"/>
    <property type="match status" value="2"/>
</dbReference>
<feature type="domain" description="Peptidase S1" evidence="7">
    <location>
        <begin position="87"/>
        <end position="182"/>
    </location>
</feature>
<dbReference type="InterPro" id="IPR001316">
    <property type="entry name" value="Pept_S1A_streptogrisin"/>
</dbReference>
<dbReference type="GO" id="GO:0006508">
    <property type="term" value="P:proteolysis"/>
    <property type="evidence" value="ECO:0007669"/>
    <property type="project" value="UniProtKB-KW"/>
</dbReference>
<evidence type="ECO:0000256" key="2">
    <source>
        <dbReference type="ARBA" id="ARBA00022670"/>
    </source>
</evidence>
<keyword evidence="5" id="KW-1015">Disulfide bond</keyword>
<keyword evidence="6" id="KW-0732">Signal</keyword>
<evidence type="ECO:0000313" key="8">
    <source>
        <dbReference type="EMBL" id="PPK67604.1"/>
    </source>
</evidence>
<evidence type="ECO:0000256" key="5">
    <source>
        <dbReference type="ARBA" id="ARBA00023157"/>
    </source>
</evidence>
<keyword evidence="9" id="KW-1185">Reference proteome</keyword>
<reference evidence="8 9" key="1">
    <citation type="submission" date="2018-02" db="EMBL/GenBank/DDBJ databases">
        <title>Genomic Encyclopedia of Archaeal and Bacterial Type Strains, Phase II (KMG-II): from individual species to whole genera.</title>
        <authorList>
            <person name="Goeker M."/>
        </authorList>
    </citation>
    <scope>NUCLEOTIDE SEQUENCE [LARGE SCALE GENOMIC DNA]</scope>
    <source>
        <strain evidence="8 9">YU 961-1</strain>
    </source>
</reference>
<dbReference type="Proteomes" id="UP000239203">
    <property type="component" value="Unassembled WGS sequence"/>
</dbReference>
<evidence type="ECO:0000256" key="3">
    <source>
        <dbReference type="ARBA" id="ARBA00022801"/>
    </source>
</evidence>
<comment type="caution">
    <text evidence="8">The sequence shown here is derived from an EMBL/GenBank/DDBJ whole genome shotgun (WGS) entry which is preliminary data.</text>
</comment>
<keyword evidence="2" id="KW-0645">Protease</keyword>
<dbReference type="OrthoDB" id="8781117at2"/>
<evidence type="ECO:0000313" key="9">
    <source>
        <dbReference type="Proteomes" id="UP000239203"/>
    </source>
</evidence>
<comment type="similarity">
    <text evidence="1">Belongs to the peptidase S1 family.</text>
</comment>
<evidence type="ECO:0000259" key="7">
    <source>
        <dbReference type="Pfam" id="PF00089"/>
    </source>
</evidence>
<protein>
    <submittedName>
        <fullName evidence="8">Streptogrisin C</fullName>
    </submittedName>
</protein>
<accession>A0A2S6GQV0</accession>
<dbReference type="AlphaFoldDB" id="A0A2S6GQV0"/>
<dbReference type="SUPFAM" id="SSF50494">
    <property type="entry name" value="Trypsin-like serine proteases"/>
    <property type="match status" value="1"/>
</dbReference>
<dbReference type="PRINTS" id="PR00861">
    <property type="entry name" value="ALYTICPTASE"/>
</dbReference>
<feature type="chain" id="PRO_5018089355" evidence="6">
    <location>
        <begin position="23"/>
        <end position="193"/>
    </location>
</feature>
<dbReference type="InterPro" id="IPR009003">
    <property type="entry name" value="Peptidase_S1_PA"/>
</dbReference>
<gene>
    <name evidence="8" type="ORF">CLV40_107270</name>
</gene>
<evidence type="ECO:0000256" key="6">
    <source>
        <dbReference type="SAM" id="SignalP"/>
    </source>
</evidence>
<dbReference type="RefSeq" id="WP_104479688.1">
    <property type="nucleotide sequence ID" value="NZ_CP154825.1"/>
</dbReference>
<dbReference type="EMBL" id="PTIX01000007">
    <property type="protein sequence ID" value="PPK67604.1"/>
    <property type="molecule type" value="Genomic_DNA"/>
</dbReference>
<proteinExistence type="inferred from homology"/>
<name>A0A2S6GQV0_9PSEU</name>
<evidence type="ECO:0000256" key="1">
    <source>
        <dbReference type="ARBA" id="ARBA00007664"/>
    </source>
</evidence>
<dbReference type="InterPro" id="IPR043504">
    <property type="entry name" value="Peptidase_S1_PA_chymotrypsin"/>
</dbReference>
<keyword evidence="3" id="KW-0378">Hydrolase</keyword>
<organism evidence="8 9">
    <name type="scientific">Actinokineospora auranticolor</name>
    <dbReference type="NCBI Taxonomy" id="155976"/>
    <lineage>
        <taxon>Bacteria</taxon>
        <taxon>Bacillati</taxon>
        <taxon>Actinomycetota</taxon>
        <taxon>Actinomycetes</taxon>
        <taxon>Pseudonocardiales</taxon>
        <taxon>Pseudonocardiaceae</taxon>
        <taxon>Actinokineospora</taxon>
    </lineage>
</organism>